<dbReference type="InterPro" id="IPR011993">
    <property type="entry name" value="PH-like_dom_sf"/>
</dbReference>
<organism evidence="4 5">
    <name type="scientific">Dioszegia hungarica</name>
    <dbReference type="NCBI Taxonomy" id="4972"/>
    <lineage>
        <taxon>Eukaryota</taxon>
        <taxon>Fungi</taxon>
        <taxon>Dikarya</taxon>
        <taxon>Basidiomycota</taxon>
        <taxon>Agaricomycotina</taxon>
        <taxon>Tremellomycetes</taxon>
        <taxon>Tremellales</taxon>
        <taxon>Bulleribasidiaceae</taxon>
        <taxon>Dioszegia</taxon>
    </lineage>
</organism>
<feature type="domain" description="SEC7" evidence="3">
    <location>
        <begin position="863"/>
        <end position="1041"/>
    </location>
</feature>
<evidence type="ECO:0000259" key="2">
    <source>
        <dbReference type="PROSITE" id="PS50003"/>
    </source>
</evidence>
<comment type="caution">
    <text evidence="4">The sequence shown here is derived from an EMBL/GenBank/DDBJ whole genome shotgun (WGS) entry which is preliminary data.</text>
</comment>
<feature type="compositionally biased region" description="Low complexity" evidence="1">
    <location>
        <begin position="39"/>
        <end position="48"/>
    </location>
</feature>
<feature type="compositionally biased region" description="Low complexity" evidence="1">
    <location>
        <begin position="187"/>
        <end position="200"/>
    </location>
</feature>
<feature type="compositionally biased region" description="Low complexity" evidence="1">
    <location>
        <begin position="76"/>
        <end position="85"/>
    </location>
</feature>
<proteinExistence type="predicted"/>
<feature type="compositionally biased region" description="Basic and acidic residues" evidence="1">
    <location>
        <begin position="355"/>
        <end position="374"/>
    </location>
</feature>
<feature type="compositionally biased region" description="Polar residues" evidence="1">
    <location>
        <begin position="483"/>
        <end position="501"/>
    </location>
</feature>
<name>A0AA38LTK0_9TREE</name>
<feature type="compositionally biased region" description="Basic and acidic residues" evidence="1">
    <location>
        <begin position="58"/>
        <end position="71"/>
    </location>
</feature>
<protein>
    <submittedName>
        <fullName evidence="4">ARF guanyl-nucleotide exchange factor</fullName>
    </submittedName>
</protein>
<dbReference type="EMBL" id="JAKWFO010000008">
    <property type="protein sequence ID" value="KAI9633494.1"/>
    <property type="molecule type" value="Genomic_DNA"/>
</dbReference>
<dbReference type="PANTHER" id="PTHR10663:SF405">
    <property type="entry name" value="ARF GUANINE NUCLEOTIDE EXCHANGE FACTOR SYT1"/>
    <property type="match status" value="1"/>
</dbReference>
<feature type="compositionally biased region" description="Polar residues" evidence="1">
    <location>
        <begin position="806"/>
        <end position="822"/>
    </location>
</feature>
<dbReference type="SMART" id="SM00233">
    <property type="entry name" value="PH"/>
    <property type="match status" value="1"/>
</dbReference>
<evidence type="ECO:0000313" key="5">
    <source>
        <dbReference type="Proteomes" id="UP001164286"/>
    </source>
</evidence>
<feature type="compositionally biased region" description="Basic and acidic residues" evidence="1">
    <location>
        <begin position="470"/>
        <end position="482"/>
    </location>
</feature>
<dbReference type="Proteomes" id="UP001164286">
    <property type="component" value="Unassembled WGS sequence"/>
</dbReference>
<feature type="compositionally biased region" description="Basic and acidic residues" evidence="1">
    <location>
        <begin position="156"/>
        <end position="166"/>
    </location>
</feature>
<dbReference type="GeneID" id="77725074"/>
<feature type="compositionally biased region" description="Acidic residues" evidence="1">
    <location>
        <begin position="1559"/>
        <end position="1571"/>
    </location>
</feature>
<feature type="compositionally biased region" description="Low complexity" evidence="1">
    <location>
        <begin position="674"/>
        <end position="685"/>
    </location>
</feature>
<feature type="region of interest" description="Disordered" evidence="1">
    <location>
        <begin position="1138"/>
        <end position="1163"/>
    </location>
</feature>
<feature type="compositionally biased region" description="Polar residues" evidence="1">
    <location>
        <begin position="1358"/>
        <end position="1372"/>
    </location>
</feature>
<feature type="region of interest" description="Disordered" evidence="1">
    <location>
        <begin position="1"/>
        <end position="408"/>
    </location>
</feature>
<dbReference type="InterPro" id="IPR001849">
    <property type="entry name" value="PH_domain"/>
</dbReference>
<gene>
    <name evidence="4" type="ORF">MKK02DRAFT_17973</name>
</gene>
<evidence type="ECO:0000313" key="4">
    <source>
        <dbReference type="EMBL" id="KAI9633494.1"/>
    </source>
</evidence>
<accession>A0AA38LTK0</accession>
<dbReference type="GO" id="GO:0032012">
    <property type="term" value="P:regulation of ARF protein signal transduction"/>
    <property type="evidence" value="ECO:0007669"/>
    <property type="project" value="InterPro"/>
</dbReference>
<feature type="compositionally biased region" description="Polar residues" evidence="1">
    <location>
        <begin position="1613"/>
        <end position="1623"/>
    </location>
</feature>
<feature type="compositionally biased region" description="Low complexity" evidence="1">
    <location>
        <begin position="286"/>
        <end position="304"/>
    </location>
</feature>
<feature type="compositionally biased region" description="Low complexity" evidence="1">
    <location>
        <begin position="1048"/>
        <end position="1068"/>
    </location>
</feature>
<dbReference type="SUPFAM" id="SSF50729">
    <property type="entry name" value="PH domain-like"/>
    <property type="match status" value="1"/>
</dbReference>
<dbReference type="PROSITE" id="PS50190">
    <property type="entry name" value="SEC7"/>
    <property type="match status" value="1"/>
</dbReference>
<dbReference type="Gene3D" id="1.10.1000.11">
    <property type="entry name" value="Arf Nucleotide-binding Site Opener,domain 2"/>
    <property type="match status" value="1"/>
</dbReference>
<feature type="domain" description="PH" evidence="2">
    <location>
        <begin position="1173"/>
        <end position="1305"/>
    </location>
</feature>
<feature type="compositionally biased region" description="Low complexity" evidence="1">
    <location>
        <begin position="243"/>
        <end position="256"/>
    </location>
</feature>
<reference evidence="4" key="1">
    <citation type="journal article" date="2022" name="G3 (Bethesda)">
        <title>High quality genome of the basidiomycete yeast Dioszegia hungarica PDD-24b-2 isolated from cloud water.</title>
        <authorList>
            <person name="Jarrige D."/>
            <person name="Haridas S."/>
            <person name="Bleykasten-Grosshans C."/>
            <person name="Joly M."/>
            <person name="Nadalig T."/>
            <person name="Sancelme M."/>
            <person name="Vuilleumier S."/>
            <person name="Grigoriev I.V."/>
            <person name="Amato P."/>
            <person name="Bringel F."/>
        </authorList>
    </citation>
    <scope>NUCLEOTIDE SEQUENCE</scope>
    <source>
        <strain evidence="4">PDD-24b-2</strain>
    </source>
</reference>
<feature type="compositionally biased region" description="Low complexity" evidence="1">
    <location>
        <begin position="331"/>
        <end position="345"/>
    </location>
</feature>
<dbReference type="Pfam" id="PF01369">
    <property type="entry name" value="Sec7"/>
    <property type="match status" value="1"/>
</dbReference>
<evidence type="ECO:0000256" key="1">
    <source>
        <dbReference type="SAM" id="MobiDB-lite"/>
    </source>
</evidence>
<sequence length="1658" mass="176099">MNPDQAEAGPSTPRTPPATPPATKSRRRSWFGLVASPFGTGTSSTSGSPRRVSFAAGEGREEGLELADRSQENGAEPRTPTSARRPSSRETDGEEVLTIDGQPETPTSIRKQRQKGRSRGVDEEHGEVVRLDDLSIGRRGSLGKALWPPDAGDGVTAHHDAADQYKHIPQSDTPMTSPSQLPPSGDSPSRPAASESARPAFGPRTSSLTIPTIRVPPDKSTPVLPIDRPLPALPVPTDIVITPSSPRKLLKPSSHPHTQSRRASASMTDLRAGRTGKGDTNRPHTSGSGSSSRSSSKVISRKSSMIGLGLPKGMGRGDEMAPPPVPQKAQSVSSPHPSRSASPVPKISFAEPEEDMQRGRAEEAGEGTKKDKDKGKRARSLSGIFTRSTSQPVPPKPGSVHPSEAGDGQDEIEVLADSEDDQVETGKMAGVLEWLGVRKPGKRRLSDAKLAKGKAAVEVQDTPGGDMDEGTLRADSRPHMRDLSSTSTIMGPTSNNRSTTPMAIAIPTHRSGFASSSTLDLPNNGDSSAPSPNEADATPYMASPTSEGGEFFIPPTAPWVDATEAAPKTTGVIKDGRLRSRSDASAPSPHVVPGQLQGPTAHGSPDPAPSQDAVRPKLGGRSYSGNSVIIEKMKGVFSKSSARNRSRSKSLLQPEGGAESVDEFGGLATSRGRAGTASTASLASSQQWSPSPATKSSLLDLHNGGRQGALTDTPHELPRASLSGTMYSTPPSSYAQSTTTSTISESAGSIPSTAKPARTRGRASTVSFASSAPQTSFLPPPPPISPSLFPVSGIATPPRRRPSAIQRFSSGLLGTSAPSSPKGSLFPLPPRSSGSTFSGGNDDSLSNGTGATSLLMSPGASPRPSTGSASAKPWKTDIKVEEGESAAGWLDRMVASVGRDEIAGVLASSGDELHTRALELYMAQFDFTHNALDVALRRLLMQISLPKETQQIDRVLEAFAKRYEACEPGLFGSKDNTYVLAFSMMMLHTDAFNRNNKNKMSKADYVRNTRMDGVSPLTLEAFYDNITYAPFVYVDVDAEMLPPGPVNGSTTPSSGSTMMTPRRAPTPTSVLSTSAKQPDVYALITSNNLHPLRVDLERTIPAGSPFSSLGTRPFLETSRIHDTFVSAAILRIADGAGANGTASKRKASGVTGKKGAGSDAEGSVGVDGEISLRVTKVGTLSRRDDAFDSNRKTSRKWKSWSVILSGSQLLFFKDPFWALTLQEQLKAEGADAKRDERGQVLLPRVARFVPEEVFPVKDAVAVWDRSLTGNPHTFRLNLPHRSYLIQAADEYEMNEWIGLINYAAAFKTPGIRMRSGGMKRDQALLAGAAAASSIQREARSLDAAGVETQKGRKRFGSVAQTPDRSDTSSPVSGRNARRSIESENSGLVVKDDGERLGEVFKAVKAELAASPALGLTTSGSAPPRARAGMKVRIPSSQATSIRSFQSKLDTAQSTLDSHLTQARNLAILTPFQRTTRDRISSAIPPLAAKIREERLVIAKLGLWISILQGDLDKEEREWEGVRAVALQGAARSLRGEEGVRGVVLDVAQAEVARVRFEGEDLSSEVREEESEKAEGLEVLQDPSDPDADPDATERRSSRESDRRTYTNGHHDSSGATSLGTTPQELPILIRLSSDEADQQLASVSTDRPGMSRHVSAGG</sequence>
<feature type="region of interest" description="Disordered" evidence="1">
    <location>
        <begin position="444"/>
        <end position="876"/>
    </location>
</feature>
<dbReference type="InterPro" id="IPR035999">
    <property type="entry name" value="Sec7_dom_sf"/>
</dbReference>
<feature type="region of interest" description="Disordered" evidence="1">
    <location>
        <begin position="1045"/>
        <end position="1072"/>
    </location>
</feature>
<keyword evidence="5" id="KW-1185">Reference proteome</keyword>
<feature type="compositionally biased region" description="Polar residues" evidence="1">
    <location>
        <begin position="762"/>
        <end position="775"/>
    </location>
</feature>
<dbReference type="InterPro" id="IPR023394">
    <property type="entry name" value="Sec7_C_sf"/>
</dbReference>
<feature type="compositionally biased region" description="Polar residues" evidence="1">
    <location>
        <begin position="170"/>
        <end position="179"/>
    </location>
</feature>
<dbReference type="SUPFAM" id="SSF48425">
    <property type="entry name" value="Sec7 domain"/>
    <property type="match status" value="1"/>
</dbReference>
<feature type="region of interest" description="Disordered" evidence="1">
    <location>
        <begin position="1341"/>
        <end position="1383"/>
    </location>
</feature>
<dbReference type="SMART" id="SM00222">
    <property type="entry name" value="Sec7"/>
    <property type="match status" value="1"/>
</dbReference>
<feature type="compositionally biased region" description="Polar residues" evidence="1">
    <location>
        <begin position="832"/>
        <end position="855"/>
    </location>
</feature>
<dbReference type="InterPro" id="IPR000904">
    <property type="entry name" value="Sec7_dom"/>
</dbReference>
<dbReference type="RefSeq" id="XP_052943271.1">
    <property type="nucleotide sequence ID" value="XM_053085873.1"/>
</dbReference>
<feature type="compositionally biased region" description="Basic and acidic residues" evidence="1">
    <location>
        <begin position="1591"/>
        <end position="1612"/>
    </location>
</feature>
<feature type="compositionally biased region" description="Basic and acidic residues" evidence="1">
    <location>
        <begin position="119"/>
        <end position="136"/>
    </location>
</feature>
<dbReference type="Pfam" id="PF00169">
    <property type="entry name" value="PH"/>
    <property type="match status" value="1"/>
</dbReference>
<evidence type="ECO:0000259" key="3">
    <source>
        <dbReference type="PROSITE" id="PS50190"/>
    </source>
</evidence>
<feature type="compositionally biased region" description="Polar residues" evidence="1">
    <location>
        <begin position="686"/>
        <end position="697"/>
    </location>
</feature>
<feature type="region of interest" description="Disordered" evidence="1">
    <location>
        <begin position="1559"/>
        <end position="1658"/>
    </location>
</feature>
<dbReference type="GO" id="GO:0005085">
    <property type="term" value="F:guanyl-nucleotide exchange factor activity"/>
    <property type="evidence" value="ECO:0007669"/>
    <property type="project" value="InterPro"/>
</dbReference>
<dbReference type="Gene3D" id="2.30.29.30">
    <property type="entry name" value="Pleckstrin-homology domain (PH domain)/Phosphotyrosine-binding domain (PTB)"/>
    <property type="match status" value="1"/>
</dbReference>
<feature type="compositionally biased region" description="Polar residues" evidence="1">
    <location>
        <begin position="513"/>
        <end position="531"/>
    </location>
</feature>
<feature type="compositionally biased region" description="Polar residues" evidence="1">
    <location>
        <begin position="722"/>
        <end position="752"/>
    </location>
</feature>
<dbReference type="PROSITE" id="PS50003">
    <property type="entry name" value="PH_DOMAIN"/>
    <property type="match status" value="1"/>
</dbReference>
<dbReference type="PANTHER" id="PTHR10663">
    <property type="entry name" value="GUANYL-NUCLEOTIDE EXCHANGE FACTOR"/>
    <property type="match status" value="1"/>
</dbReference>